<evidence type="ECO:0000313" key="14">
    <source>
        <dbReference type="EMBL" id="CAF0900140.1"/>
    </source>
</evidence>
<feature type="region of interest" description="Disordered" evidence="9">
    <location>
        <begin position="653"/>
        <end position="678"/>
    </location>
</feature>
<evidence type="ECO:0000259" key="13">
    <source>
        <dbReference type="PROSITE" id="PS50800"/>
    </source>
</evidence>
<name>A0A813ZKU7_9BILA</name>
<evidence type="ECO:0000259" key="11">
    <source>
        <dbReference type="PROSITE" id="PS50102"/>
    </source>
</evidence>
<evidence type="ECO:0000256" key="3">
    <source>
        <dbReference type="ARBA" id="ARBA00022692"/>
    </source>
</evidence>
<feature type="compositionally biased region" description="Polar residues" evidence="9">
    <location>
        <begin position="505"/>
        <end position="514"/>
    </location>
</feature>
<dbReference type="Pfam" id="PF00173">
    <property type="entry name" value="Cyt-b5"/>
    <property type="match status" value="1"/>
</dbReference>
<dbReference type="GO" id="GO:0071011">
    <property type="term" value="C:precatalytic spliceosome"/>
    <property type="evidence" value="ECO:0007669"/>
    <property type="project" value="TreeGrafter"/>
</dbReference>
<dbReference type="GO" id="GO:0003723">
    <property type="term" value="F:RNA binding"/>
    <property type="evidence" value="ECO:0007669"/>
    <property type="project" value="UniProtKB-UniRule"/>
</dbReference>
<evidence type="ECO:0000313" key="16">
    <source>
        <dbReference type="Proteomes" id="UP000663829"/>
    </source>
</evidence>
<dbReference type="PANTHER" id="PTHR46589:SF1">
    <property type="entry name" value="APOPTOTIC CHROMATIN CONDENSATION INDUCER IN THE NUCLEUS"/>
    <property type="match status" value="1"/>
</dbReference>
<comment type="similarity">
    <text evidence="7">Belongs to the cytochrome b5 family.</text>
</comment>
<sequence>MATSDTQYMTMDDVHNLNKDKEKCIFIIDNKLYDVTKFLDEHPGGEEVLKEQRGKDATDAFEDVGHSNDARKQMQEFLIGELQPTVKKSIEKKPQKVNVDELNNESSSWMKWIIPLVIAISAVIIFKLLFSLFCLKIVRKMAEAQLTNQLSRIESMTNAELRVELKRRGCSTTGNKKDLLAKLRTAMQKEFDQQVLATASKTATINYSPMERSSDDLISHNDTSELNTSSFMTPTAQSPQLQNRQPHTDQNPYSNLLIHDPVNPQYSTFNLSVNQQQQIPSDDALDLSSSASHNTRRKRPSSTPGLMANTPETKRTRTREKKRSIDSSVVHFEEEKPAPTIEKGEEEEPISELPQIEEPTNVPDEQQLRTSTNVSYNIEEVNIDQRITGQEEKQHEENEITNLPVIELAPDEIDYSEDLTKTDDDRSRSPSASFQKRKRTSENSPVTSESVINEMPLSDERKDLRRSKSPKATLRDSSSPSELNQLQHQQQSENVVKERKVEENINGNSTITINKSDNNAVSVLNEKASKSDEIQDQQVTLFPEEISELVGQKENDLSTSQNDDINEKSTNNIVEGKKRSSSNVKDDEQKHHTTQQRSESKQHRSQTSALIKGLHKSNNNRCLNLSSDVLKTLIPDIGLGPAEVLDADLEAIDREDGERSSTDGGSDRGGSPIPINERELETNIGETGETMTIGELEKHIENGLNAETTLKQKRSNDPRRTVIIDINADTSSLLNDDSSNEKKRYNAIQPPARILSHESKPLLDGKTNALMMDEPMRMKDVTPSNQPATKILYIRGLTRPFTVPQLKELLSRYGTLMDGDFWVDKIKSQCFVTYDTLEEAQSARESLDGCRWPSSNPKTMIVRFAKAEELEFSKTHDAPPDQMPPMKDSIPTIPLNTRLVQEKPITKTITKQDRNLKGTSKSEPSTSNANDRHRQDRTSPSSPTVDKNDRMTKNARSSDQNNVREWDLHKLQPRSPSSPPMSSTRSPSTQLHTESNEPTTQPPGEAPAKVLDDYFRKTKSKPAVYWLPLTDEQHQVGKSSRSNNDSTKYSTHSRQTDEKTGSRQHHRSISPVINNNTTEQSTSNRDKRKRLSPSPPSSKRENKRH</sequence>
<dbReference type="InterPro" id="IPR018506">
    <property type="entry name" value="Cyt_B5_heme-BS"/>
</dbReference>
<evidence type="ECO:0000313" key="15">
    <source>
        <dbReference type="EMBL" id="CAF3682766.1"/>
    </source>
</evidence>
<dbReference type="GO" id="GO:0046872">
    <property type="term" value="F:metal ion binding"/>
    <property type="evidence" value="ECO:0007669"/>
    <property type="project" value="UniProtKB-KW"/>
</dbReference>
<evidence type="ECO:0000256" key="5">
    <source>
        <dbReference type="ARBA" id="ARBA00023004"/>
    </source>
</evidence>
<comment type="caution">
    <text evidence="14">The sequence shown here is derived from an EMBL/GenBank/DDBJ whole genome shotgun (WGS) entry which is preliminary data.</text>
</comment>
<evidence type="ECO:0000256" key="8">
    <source>
        <dbReference type="PROSITE-ProRule" id="PRU00176"/>
    </source>
</evidence>
<feature type="compositionally biased region" description="Polar residues" evidence="9">
    <location>
        <begin position="442"/>
        <end position="451"/>
    </location>
</feature>
<dbReference type="InterPro" id="IPR052793">
    <property type="entry name" value="EJC-associated_protein"/>
</dbReference>
<dbReference type="Pfam" id="PF00076">
    <property type="entry name" value="RRM_1"/>
    <property type="match status" value="1"/>
</dbReference>
<dbReference type="GO" id="GO:0061574">
    <property type="term" value="C:ASAP complex"/>
    <property type="evidence" value="ECO:0007669"/>
    <property type="project" value="TreeGrafter"/>
</dbReference>
<protein>
    <submittedName>
        <fullName evidence="14">Uncharacterized protein</fullName>
    </submittedName>
</protein>
<dbReference type="OrthoDB" id="5348404at2759"/>
<feature type="domain" description="Cytochrome b5 heme-binding" evidence="12">
    <location>
        <begin position="6"/>
        <end position="83"/>
    </location>
</feature>
<dbReference type="SUPFAM" id="SSF54928">
    <property type="entry name" value="RNA-binding domain, RBD"/>
    <property type="match status" value="1"/>
</dbReference>
<dbReference type="InterPro" id="IPR001199">
    <property type="entry name" value="Cyt_B5-like_heme/steroid-bd"/>
</dbReference>
<feature type="transmembrane region" description="Helical" evidence="10">
    <location>
        <begin position="112"/>
        <end position="135"/>
    </location>
</feature>
<dbReference type="InterPro" id="IPR034257">
    <property type="entry name" value="Acinus_RRM"/>
</dbReference>
<feature type="compositionally biased region" description="Polar residues" evidence="9">
    <location>
        <begin position="224"/>
        <end position="254"/>
    </location>
</feature>
<keyword evidence="2" id="KW-0349">Heme</keyword>
<evidence type="ECO:0000259" key="12">
    <source>
        <dbReference type="PROSITE" id="PS50255"/>
    </source>
</evidence>
<dbReference type="EMBL" id="CAJNOQ010001512">
    <property type="protein sequence ID" value="CAF0900140.1"/>
    <property type="molecule type" value="Genomic_DNA"/>
</dbReference>
<feature type="region of interest" description="Disordered" evidence="9">
    <location>
        <begin position="1033"/>
        <end position="1105"/>
    </location>
</feature>
<keyword evidence="10" id="KW-1133">Transmembrane helix</keyword>
<dbReference type="Proteomes" id="UP000663829">
    <property type="component" value="Unassembled WGS sequence"/>
</dbReference>
<evidence type="ECO:0000256" key="2">
    <source>
        <dbReference type="ARBA" id="ARBA00022617"/>
    </source>
</evidence>
<dbReference type="GO" id="GO:0020037">
    <property type="term" value="F:heme binding"/>
    <property type="evidence" value="ECO:0007669"/>
    <property type="project" value="InterPro"/>
</dbReference>
<feature type="compositionally biased region" description="Basic and acidic residues" evidence="9">
    <location>
        <begin position="900"/>
        <end position="916"/>
    </location>
</feature>
<feature type="region of interest" description="Disordered" evidence="9">
    <location>
        <begin position="275"/>
        <end position="514"/>
    </location>
</feature>
<feature type="compositionally biased region" description="Basic and acidic residues" evidence="9">
    <location>
        <begin position="212"/>
        <end position="223"/>
    </location>
</feature>
<evidence type="ECO:0000256" key="10">
    <source>
        <dbReference type="SAM" id="Phobius"/>
    </source>
</evidence>
<dbReference type="InterPro" id="IPR012677">
    <property type="entry name" value="Nucleotide-bd_a/b_plait_sf"/>
</dbReference>
<feature type="compositionally biased region" description="Basic and acidic residues" evidence="9">
    <location>
        <begin position="389"/>
        <end position="398"/>
    </location>
</feature>
<gene>
    <name evidence="14" type="ORF">GPM918_LOCUS8591</name>
    <name evidence="15" type="ORF">SRO942_LOCUS8591</name>
</gene>
<organism evidence="14 16">
    <name type="scientific">Didymodactylos carnosus</name>
    <dbReference type="NCBI Taxonomy" id="1234261"/>
    <lineage>
        <taxon>Eukaryota</taxon>
        <taxon>Metazoa</taxon>
        <taxon>Spiralia</taxon>
        <taxon>Gnathifera</taxon>
        <taxon>Rotifera</taxon>
        <taxon>Eurotatoria</taxon>
        <taxon>Bdelloidea</taxon>
        <taxon>Philodinida</taxon>
        <taxon>Philodinidae</taxon>
        <taxon>Didymodactylos</taxon>
    </lineage>
</organism>
<keyword evidence="8" id="KW-0694">RNA-binding</keyword>
<feature type="compositionally biased region" description="Polar residues" evidence="9">
    <location>
        <begin position="475"/>
        <end position="492"/>
    </location>
</feature>
<dbReference type="PANTHER" id="PTHR46589">
    <property type="entry name" value="APOPTOTIC CHROMATIN CONDENSATION INDUCER IN THE NUCLEUS"/>
    <property type="match status" value="1"/>
</dbReference>
<reference evidence="14" key="1">
    <citation type="submission" date="2021-02" db="EMBL/GenBank/DDBJ databases">
        <authorList>
            <person name="Nowell W R."/>
        </authorList>
    </citation>
    <scope>NUCLEOTIDE SEQUENCE</scope>
</reference>
<evidence type="ECO:0000256" key="4">
    <source>
        <dbReference type="ARBA" id="ARBA00022723"/>
    </source>
</evidence>
<dbReference type="Gene3D" id="1.10.720.30">
    <property type="entry name" value="SAP domain"/>
    <property type="match status" value="1"/>
</dbReference>
<keyword evidence="4" id="KW-0479">Metal-binding</keyword>
<dbReference type="SMART" id="SM00513">
    <property type="entry name" value="SAP"/>
    <property type="match status" value="1"/>
</dbReference>
<dbReference type="PROSITE" id="PS50255">
    <property type="entry name" value="CYTOCHROME_B5_2"/>
    <property type="match status" value="1"/>
</dbReference>
<feature type="region of interest" description="Disordered" evidence="9">
    <location>
        <begin position="874"/>
        <end position="1008"/>
    </location>
</feature>
<accession>A0A813ZKU7</accession>
<dbReference type="GO" id="GO:0016020">
    <property type="term" value="C:membrane"/>
    <property type="evidence" value="ECO:0007669"/>
    <property type="project" value="UniProtKB-SubCell"/>
</dbReference>
<feature type="compositionally biased region" description="Polar residues" evidence="9">
    <location>
        <begin position="557"/>
        <end position="573"/>
    </location>
</feature>
<dbReference type="SMART" id="SM01117">
    <property type="entry name" value="Cyt-b5"/>
    <property type="match status" value="1"/>
</dbReference>
<feature type="compositionally biased region" description="Low complexity" evidence="9">
    <location>
        <begin position="980"/>
        <end position="989"/>
    </location>
</feature>
<dbReference type="SUPFAM" id="SSF55856">
    <property type="entry name" value="Cytochrome b5-like heme/steroid binding domain"/>
    <property type="match status" value="1"/>
</dbReference>
<dbReference type="PRINTS" id="PR00363">
    <property type="entry name" value="CYTOCHROMEB5"/>
</dbReference>
<dbReference type="InterPro" id="IPR000504">
    <property type="entry name" value="RRM_dom"/>
</dbReference>
<keyword evidence="3 10" id="KW-0812">Transmembrane</keyword>
<dbReference type="PROSITE" id="PS50102">
    <property type="entry name" value="RRM"/>
    <property type="match status" value="1"/>
</dbReference>
<dbReference type="PROSITE" id="PS50800">
    <property type="entry name" value="SAP"/>
    <property type="match status" value="1"/>
</dbReference>
<feature type="region of interest" description="Disordered" evidence="9">
    <location>
        <begin position="208"/>
        <end position="261"/>
    </location>
</feature>
<proteinExistence type="inferred from homology"/>
<evidence type="ECO:0000256" key="9">
    <source>
        <dbReference type="SAM" id="MobiDB-lite"/>
    </source>
</evidence>
<dbReference type="InterPro" id="IPR036361">
    <property type="entry name" value="SAP_dom_sf"/>
</dbReference>
<keyword evidence="6 10" id="KW-0472">Membrane</keyword>
<feature type="compositionally biased region" description="Basic and acidic residues" evidence="9">
    <location>
        <begin position="418"/>
        <end position="428"/>
    </location>
</feature>
<dbReference type="FunFam" id="3.10.120.10:FF:000002">
    <property type="entry name" value="Cytochrome b5 type B"/>
    <property type="match status" value="1"/>
</dbReference>
<dbReference type="Proteomes" id="UP000681722">
    <property type="component" value="Unassembled WGS sequence"/>
</dbReference>
<dbReference type="SUPFAM" id="SSF68906">
    <property type="entry name" value="SAP domain"/>
    <property type="match status" value="1"/>
</dbReference>
<dbReference type="AlphaFoldDB" id="A0A813ZKU7"/>
<feature type="domain" description="SAP" evidence="13">
    <location>
        <begin position="153"/>
        <end position="187"/>
    </location>
</feature>
<dbReference type="Gene3D" id="3.30.70.330">
    <property type="match status" value="1"/>
</dbReference>
<dbReference type="PROSITE" id="PS00191">
    <property type="entry name" value="CYTOCHROME_B5_1"/>
    <property type="match status" value="1"/>
</dbReference>
<dbReference type="EMBL" id="CAJOBC010001512">
    <property type="protein sequence ID" value="CAF3682766.1"/>
    <property type="molecule type" value="Genomic_DNA"/>
</dbReference>
<dbReference type="GO" id="GO:0008380">
    <property type="term" value="P:RNA splicing"/>
    <property type="evidence" value="ECO:0007669"/>
    <property type="project" value="TreeGrafter"/>
</dbReference>
<feature type="compositionally biased region" description="Polar residues" evidence="9">
    <location>
        <begin position="1071"/>
        <end position="1083"/>
    </location>
</feature>
<feature type="region of interest" description="Disordered" evidence="9">
    <location>
        <begin position="552"/>
        <end position="609"/>
    </location>
</feature>
<feature type="compositionally biased region" description="Polar residues" evidence="9">
    <location>
        <begin position="990"/>
        <end position="999"/>
    </location>
</feature>
<dbReference type="InterPro" id="IPR032552">
    <property type="entry name" value="RSB_motif"/>
</dbReference>
<dbReference type="CDD" id="cd12432">
    <property type="entry name" value="RRM_ACINU"/>
    <property type="match status" value="1"/>
</dbReference>
<dbReference type="Pfam" id="PF16294">
    <property type="entry name" value="RSB_motif"/>
    <property type="match status" value="1"/>
</dbReference>
<feature type="compositionally biased region" description="Polar residues" evidence="9">
    <location>
        <begin position="917"/>
        <end position="929"/>
    </location>
</feature>
<dbReference type="InterPro" id="IPR036400">
    <property type="entry name" value="Cyt_B5-like_heme/steroid_sf"/>
</dbReference>
<dbReference type="InterPro" id="IPR003034">
    <property type="entry name" value="SAP_dom"/>
</dbReference>
<keyword evidence="5" id="KW-0408">Iron</keyword>
<dbReference type="InterPro" id="IPR035979">
    <property type="entry name" value="RBD_domain_sf"/>
</dbReference>
<evidence type="ECO:0000256" key="6">
    <source>
        <dbReference type="ARBA" id="ARBA00023136"/>
    </source>
</evidence>
<dbReference type="Gene3D" id="3.10.120.10">
    <property type="entry name" value="Cytochrome b5-like heme/steroid binding domain"/>
    <property type="match status" value="1"/>
</dbReference>
<keyword evidence="16" id="KW-1185">Reference proteome</keyword>
<dbReference type="SMART" id="SM00360">
    <property type="entry name" value="RRM"/>
    <property type="match status" value="1"/>
</dbReference>
<evidence type="ECO:0000256" key="1">
    <source>
        <dbReference type="ARBA" id="ARBA00004370"/>
    </source>
</evidence>
<feature type="compositionally biased region" description="Polar residues" evidence="9">
    <location>
        <begin position="1036"/>
        <end position="1053"/>
    </location>
</feature>
<dbReference type="Pfam" id="PF02037">
    <property type="entry name" value="SAP"/>
    <property type="match status" value="1"/>
</dbReference>
<comment type="subcellular location">
    <subcellularLocation>
        <location evidence="1">Membrane</location>
    </subcellularLocation>
</comment>
<evidence type="ECO:0000256" key="7">
    <source>
        <dbReference type="ARBA" id="ARBA00038168"/>
    </source>
</evidence>
<feature type="domain" description="RRM" evidence="11">
    <location>
        <begin position="790"/>
        <end position="867"/>
    </location>
</feature>